<evidence type="ECO:0000259" key="2">
    <source>
        <dbReference type="Pfam" id="PF00266"/>
    </source>
</evidence>
<evidence type="ECO:0000313" key="4">
    <source>
        <dbReference type="Proteomes" id="UP000271227"/>
    </source>
</evidence>
<dbReference type="InterPro" id="IPR000192">
    <property type="entry name" value="Aminotrans_V_dom"/>
</dbReference>
<dbReference type="AlphaFoldDB" id="A0A3M0CGC8"/>
<dbReference type="SUPFAM" id="SSF53383">
    <property type="entry name" value="PLP-dependent transferases"/>
    <property type="match status" value="1"/>
</dbReference>
<sequence>MILPSQRGLFDIPRDLCYLNAAYMTPLTRAQQSAADMAVAQNMRPWEVAPEDFFTTVEEVRGLAATLLGTTADHIALVPATSYGIATAARNLSAAPGQQVLLLEGQFPSNVYEWMHWAKRQGAETVFIGTPDDDDWTGPLLAAIEAAGDRVALAALPNVHWSSGAVVDLPRVSAALKKVGAALVLDMTQSLGAMPFDLEAVDPDFIAMGSYKWLLGPYGLGLLYVAARHHDGEPLEQNWIAREDSEDFAGLVHYKQGYQPGARRFDMGERSQFILAPVLKTGLRHILDWGVDNIAATLSALNMRLAERLAAMGLRPVDAAYRSPHLLGVHMDGRGGQVLQALKQDGVSASLRGDMLRLSPHLWVDRDDEDRFAAALQDVCVPAGGF</sequence>
<gene>
    <name evidence="3" type="ORF">BXY39_1025</name>
</gene>
<protein>
    <submittedName>
        <fullName evidence="3">Selenocysteine lyase/cysteine desulfurase</fullName>
    </submittedName>
</protein>
<organism evidence="3 4">
    <name type="scientific">Eilatimonas milleporae</name>
    <dbReference type="NCBI Taxonomy" id="911205"/>
    <lineage>
        <taxon>Bacteria</taxon>
        <taxon>Pseudomonadati</taxon>
        <taxon>Pseudomonadota</taxon>
        <taxon>Alphaproteobacteria</taxon>
        <taxon>Kordiimonadales</taxon>
        <taxon>Kordiimonadaceae</taxon>
        <taxon>Eilatimonas</taxon>
    </lineage>
</organism>
<keyword evidence="3" id="KW-0456">Lyase</keyword>
<name>A0A3M0CGC8_9PROT</name>
<dbReference type="Gene3D" id="3.40.640.10">
    <property type="entry name" value="Type I PLP-dependent aspartate aminotransferase-like (Major domain)"/>
    <property type="match status" value="1"/>
</dbReference>
<dbReference type="Pfam" id="PF00266">
    <property type="entry name" value="Aminotran_5"/>
    <property type="match status" value="1"/>
</dbReference>
<dbReference type="Gene3D" id="3.90.1150.10">
    <property type="entry name" value="Aspartate Aminotransferase, domain 1"/>
    <property type="match status" value="1"/>
</dbReference>
<proteinExistence type="predicted"/>
<dbReference type="GO" id="GO:0016829">
    <property type="term" value="F:lyase activity"/>
    <property type="evidence" value="ECO:0007669"/>
    <property type="project" value="UniProtKB-KW"/>
</dbReference>
<evidence type="ECO:0000313" key="3">
    <source>
        <dbReference type="EMBL" id="RMB08392.1"/>
    </source>
</evidence>
<dbReference type="InParanoid" id="A0A3M0CGC8"/>
<evidence type="ECO:0000256" key="1">
    <source>
        <dbReference type="ARBA" id="ARBA00022898"/>
    </source>
</evidence>
<dbReference type="EMBL" id="REFR01000010">
    <property type="protein sequence ID" value="RMB08392.1"/>
    <property type="molecule type" value="Genomic_DNA"/>
</dbReference>
<dbReference type="InterPro" id="IPR015422">
    <property type="entry name" value="PyrdxlP-dep_Trfase_small"/>
</dbReference>
<keyword evidence="1" id="KW-0663">Pyridoxal phosphate</keyword>
<keyword evidence="4" id="KW-1185">Reference proteome</keyword>
<comment type="caution">
    <text evidence="3">The sequence shown here is derived from an EMBL/GenBank/DDBJ whole genome shotgun (WGS) entry which is preliminary data.</text>
</comment>
<dbReference type="PANTHER" id="PTHR43586:SF15">
    <property type="entry name" value="BLR3095 PROTEIN"/>
    <property type="match status" value="1"/>
</dbReference>
<feature type="domain" description="Aminotransferase class V" evidence="2">
    <location>
        <begin position="51"/>
        <end position="347"/>
    </location>
</feature>
<accession>A0A3M0CGC8</accession>
<dbReference type="InterPro" id="IPR015421">
    <property type="entry name" value="PyrdxlP-dep_Trfase_major"/>
</dbReference>
<reference evidence="3 4" key="1">
    <citation type="submission" date="2018-10" db="EMBL/GenBank/DDBJ databases">
        <title>Genomic Encyclopedia of Archaeal and Bacterial Type Strains, Phase II (KMG-II): from individual species to whole genera.</title>
        <authorList>
            <person name="Goeker M."/>
        </authorList>
    </citation>
    <scope>NUCLEOTIDE SEQUENCE [LARGE SCALE GENOMIC DNA]</scope>
    <source>
        <strain evidence="3 4">DSM 25217</strain>
    </source>
</reference>
<dbReference type="InterPro" id="IPR015424">
    <property type="entry name" value="PyrdxlP-dep_Trfase"/>
</dbReference>
<dbReference type="PANTHER" id="PTHR43586">
    <property type="entry name" value="CYSTEINE DESULFURASE"/>
    <property type="match status" value="1"/>
</dbReference>
<dbReference type="RefSeq" id="WP_211332099.1">
    <property type="nucleotide sequence ID" value="NZ_REFR01000010.1"/>
</dbReference>
<dbReference type="Proteomes" id="UP000271227">
    <property type="component" value="Unassembled WGS sequence"/>
</dbReference>